<feature type="transmembrane region" description="Helical" evidence="6">
    <location>
        <begin position="102"/>
        <end position="119"/>
    </location>
</feature>
<feature type="domain" description="EamA" evidence="7">
    <location>
        <begin position="8"/>
        <end position="138"/>
    </location>
</feature>
<keyword evidence="5 6" id="KW-0472">Membrane</keyword>
<evidence type="ECO:0000259" key="7">
    <source>
        <dbReference type="Pfam" id="PF00892"/>
    </source>
</evidence>
<feature type="transmembrane region" description="Helical" evidence="6">
    <location>
        <begin position="7"/>
        <end position="25"/>
    </location>
</feature>
<feature type="transmembrane region" description="Helical" evidence="6">
    <location>
        <begin position="248"/>
        <end position="267"/>
    </location>
</feature>
<organism evidence="8 9">
    <name type="scientific">Aliikangiella marina</name>
    <dbReference type="NCBI Taxonomy" id="1712262"/>
    <lineage>
        <taxon>Bacteria</taxon>
        <taxon>Pseudomonadati</taxon>
        <taxon>Pseudomonadota</taxon>
        <taxon>Gammaproteobacteria</taxon>
        <taxon>Oceanospirillales</taxon>
        <taxon>Pleioneaceae</taxon>
        <taxon>Aliikangiella</taxon>
    </lineage>
</organism>
<comment type="subcellular location">
    <subcellularLocation>
        <location evidence="1">Membrane</location>
        <topology evidence="1">Multi-pass membrane protein</topology>
    </subcellularLocation>
</comment>
<dbReference type="EMBL" id="VIKR01000001">
    <property type="protein sequence ID" value="TQV77444.1"/>
    <property type="molecule type" value="Genomic_DNA"/>
</dbReference>
<dbReference type="RefSeq" id="WP_142941016.1">
    <property type="nucleotide sequence ID" value="NZ_VIKR01000001.1"/>
</dbReference>
<evidence type="ECO:0000256" key="4">
    <source>
        <dbReference type="ARBA" id="ARBA00022989"/>
    </source>
</evidence>
<feature type="transmembrane region" description="Helical" evidence="6">
    <location>
        <begin position="37"/>
        <end position="55"/>
    </location>
</feature>
<feature type="transmembrane region" description="Helical" evidence="6">
    <location>
        <begin position="67"/>
        <end position="90"/>
    </location>
</feature>
<feature type="transmembrane region" description="Helical" evidence="6">
    <location>
        <begin position="126"/>
        <end position="142"/>
    </location>
</feature>
<protein>
    <submittedName>
        <fullName evidence="8">DMT family transporter</fullName>
    </submittedName>
</protein>
<sequence>MSERLKASIQLIATMLLVALVTVLAKHSLKSVDAFDFIWLQMFFAIVAISLYTFVIQREKLPQEVPLRAWLIILAMGVCNFTLVRTLFIFALDMMSVTTHAYLINFVGIMTMFLSAIILKEKPTAIQFIGAIVAIVGIQVYFDIFPSGEQLTGILLIVFAVFFLAMTNILMRLLHIKYPQSVSHNLVSCFAVISGGLPIVLYGSQDFQSVLNIKLFDWLIIAANGIVAMALVMNVFNLVMRHLKAFEASILASTGLVFTALISIPILGDSLNARQVAGISLLLIGISCVQIKNFSRRSQQ</sequence>
<feature type="transmembrane region" description="Helical" evidence="6">
    <location>
        <begin position="186"/>
        <end position="203"/>
    </location>
</feature>
<evidence type="ECO:0000256" key="6">
    <source>
        <dbReference type="SAM" id="Phobius"/>
    </source>
</evidence>
<dbReference type="PANTHER" id="PTHR32322:SF2">
    <property type="entry name" value="EAMA DOMAIN-CONTAINING PROTEIN"/>
    <property type="match status" value="1"/>
</dbReference>
<feature type="domain" description="EamA" evidence="7">
    <location>
        <begin position="152"/>
        <end position="288"/>
    </location>
</feature>
<evidence type="ECO:0000313" key="9">
    <source>
        <dbReference type="Proteomes" id="UP000317839"/>
    </source>
</evidence>
<dbReference type="OrthoDB" id="6193831at2"/>
<dbReference type="InterPro" id="IPR050638">
    <property type="entry name" value="AA-Vitamin_Transporters"/>
</dbReference>
<reference evidence="8 9" key="1">
    <citation type="submission" date="2019-06" db="EMBL/GenBank/DDBJ databases">
        <title>Draft genome of Aliikangiella marina GYP-15.</title>
        <authorList>
            <person name="Wang G."/>
        </authorList>
    </citation>
    <scope>NUCLEOTIDE SEQUENCE [LARGE SCALE GENOMIC DNA]</scope>
    <source>
        <strain evidence="8 9">GYP-15</strain>
    </source>
</reference>
<dbReference type="Proteomes" id="UP000317839">
    <property type="component" value="Unassembled WGS sequence"/>
</dbReference>
<accession>A0A545TJP1</accession>
<evidence type="ECO:0000256" key="5">
    <source>
        <dbReference type="ARBA" id="ARBA00023136"/>
    </source>
</evidence>
<comment type="similarity">
    <text evidence="2">Belongs to the EamA transporter family.</text>
</comment>
<dbReference type="PANTHER" id="PTHR32322">
    <property type="entry name" value="INNER MEMBRANE TRANSPORTER"/>
    <property type="match status" value="1"/>
</dbReference>
<comment type="caution">
    <text evidence="8">The sequence shown here is derived from an EMBL/GenBank/DDBJ whole genome shotgun (WGS) entry which is preliminary data.</text>
</comment>
<evidence type="ECO:0000256" key="2">
    <source>
        <dbReference type="ARBA" id="ARBA00007362"/>
    </source>
</evidence>
<keyword evidence="9" id="KW-1185">Reference proteome</keyword>
<evidence type="ECO:0000256" key="1">
    <source>
        <dbReference type="ARBA" id="ARBA00004141"/>
    </source>
</evidence>
<proteinExistence type="inferred from homology"/>
<evidence type="ECO:0000256" key="3">
    <source>
        <dbReference type="ARBA" id="ARBA00022692"/>
    </source>
</evidence>
<dbReference type="InterPro" id="IPR037185">
    <property type="entry name" value="EmrE-like"/>
</dbReference>
<feature type="transmembrane region" description="Helical" evidence="6">
    <location>
        <begin position="215"/>
        <end position="236"/>
    </location>
</feature>
<dbReference type="SUPFAM" id="SSF103481">
    <property type="entry name" value="Multidrug resistance efflux transporter EmrE"/>
    <property type="match status" value="2"/>
</dbReference>
<gene>
    <name evidence="8" type="ORF">FLL45_05735</name>
</gene>
<feature type="transmembrane region" description="Helical" evidence="6">
    <location>
        <begin position="154"/>
        <end position="174"/>
    </location>
</feature>
<dbReference type="AlphaFoldDB" id="A0A545TJP1"/>
<dbReference type="InterPro" id="IPR000620">
    <property type="entry name" value="EamA_dom"/>
</dbReference>
<dbReference type="GO" id="GO:0016020">
    <property type="term" value="C:membrane"/>
    <property type="evidence" value="ECO:0007669"/>
    <property type="project" value="UniProtKB-SubCell"/>
</dbReference>
<evidence type="ECO:0000313" key="8">
    <source>
        <dbReference type="EMBL" id="TQV77444.1"/>
    </source>
</evidence>
<name>A0A545TJP1_9GAMM</name>
<keyword evidence="3 6" id="KW-0812">Transmembrane</keyword>
<feature type="transmembrane region" description="Helical" evidence="6">
    <location>
        <begin position="273"/>
        <end position="291"/>
    </location>
</feature>
<keyword evidence="4 6" id="KW-1133">Transmembrane helix</keyword>
<dbReference type="Pfam" id="PF00892">
    <property type="entry name" value="EamA"/>
    <property type="match status" value="2"/>
</dbReference>